<name>A0A3R6E5Y3_9FIRM</name>
<evidence type="ECO:0000313" key="11">
    <source>
        <dbReference type="Proteomes" id="UP000478483"/>
    </source>
</evidence>
<dbReference type="Proteomes" id="UP000284051">
    <property type="component" value="Unassembled WGS sequence"/>
</dbReference>
<dbReference type="OrthoDB" id="9787986at2"/>
<dbReference type="EMBL" id="WNAJ01000020">
    <property type="protein sequence ID" value="MTR86295.1"/>
    <property type="molecule type" value="Genomic_DNA"/>
</dbReference>
<evidence type="ECO:0000313" key="1">
    <source>
        <dbReference type="EMBL" id="MTR86295.1"/>
    </source>
</evidence>
<accession>A0A3R6E5Y3</accession>
<reference evidence="1 11" key="2">
    <citation type="journal article" date="2019" name="Nat. Med.">
        <title>A library of human gut bacterial isolates paired with longitudinal multiomics data enables mechanistic microbiome research.</title>
        <authorList>
            <person name="Poyet M."/>
            <person name="Groussin M."/>
            <person name="Gibbons S.M."/>
            <person name="Avila-Pacheco J."/>
            <person name="Jiang X."/>
            <person name="Kearney S.M."/>
            <person name="Perrotta A.R."/>
            <person name="Berdy B."/>
            <person name="Zhao S."/>
            <person name="Lieberman T.D."/>
            <person name="Swanson P.K."/>
            <person name="Smith M."/>
            <person name="Roesemann S."/>
            <person name="Alexander J.E."/>
            <person name="Rich S.A."/>
            <person name="Livny J."/>
            <person name="Vlamakis H."/>
            <person name="Clish C."/>
            <person name="Bullock K."/>
            <person name="Deik A."/>
            <person name="Scott J."/>
            <person name="Pierce K.A."/>
            <person name="Xavier R.J."/>
            <person name="Alm E.J."/>
        </authorList>
    </citation>
    <scope>NUCLEOTIDE SEQUENCE [LARGE SCALE GENOMIC DNA]</scope>
    <source>
        <strain evidence="1 11">BIOML-A1</strain>
    </source>
</reference>
<dbReference type="EMBL" id="QRQN01000021">
    <property type="protein sequence ID" value="RHN05173.1"/>
    <property type="molecule type" value="Genomic_DNA"/>
</dbReference>
<evidence type="ECO:0000313" key="6">
    <source>
        <dbReference type="EMBL" id="RHN05173.1"/>
    </source>
</evidence>
<protein>
    <submittedName>
        <fullName evidence="4">Uncharacterized protein</fullName>
    </submittedName>
</protein>
<dbReference type="Proteomes" id="UP000284465">
    <property type="component" value="Unassembled WGS sequence"/>
</dbReference>
<dbReference type="Proteomes" id="UP000479531">
    <property type="component" value="Unassembled WGS sequence"/>
</dbReference>
<sequence>MKEVYRMLALNIPELKNFMNQLLCSDTFDHFLLKEATIQKDAVWNFDGTVTPDFYSSEELEEQGLSGLAFLPYGRVRQHCFDLIKGKRTPSYFKFVFLLSPDNLSRTLASMQTPFTPQDVTGMFLNLKFQNGNLMLTTGVSYRIFSTDKSLEHEWDRLVEIFLKNHNIVIEKLG</sequence>
<proteinExistence type="predicted"/>
<comment type="caution">
    <text evidence="4">The sequence shown here is derived from an EMBL/GenBank/DDBJ whole genome shotgun (WGS) entry which is preliminary data.</text>
</comment>
<evidence type="ECO:0000313" key="8">
    <source>
        <dbReference type="Proteomes" id="UP000283586"/>
    </source>
</evidence>
<evidence type="ECO:0000313" key="9">
    <source>
        <dbReference type="Proteomes" id="UP000284051"/>
    </source>
</evidence>
<dbReference type="EMBL" id="QSHO01000002">
    <property type="protein sequence ID" value="RHC19714.1"/>
    <property type="molecule type" value="Genomic_DNA"/>
</dbReference>
<dbReference type="AlphaFoldDB" id="A0A3R6E5Y3"/>
<evidence type="ECO:0000313" key="5">
    <source>
        <dbReference type="EMBL" id="RHG25732.1"/>
    </source>
</evidence>
<dbReference type="Proteomes" id="UP000283513">
    <property type="component" value="Unassembled WGS sequence"/>
</dbReference>
<gene>
    <name evidence="5" type="ORF">DW264_16500</name>
    <name evidence="4" type="ORF">DW856_02235</name>
    <name evidence="3" type="ORF">DW927_09625</name>
    <name evidence="6" type="ORF">DWZ31_15060</name>
    <name evidence="2" type="ORF">GCK47_10100</name>
    <name evidence="1" type="ORF">GMD50_14880</name>
</gene>
<dbReference type="EMBL" id="WGGT01000011">
    <property type="protein sequence ID" value="MVQ46046.1"/>
    <property type="molecule type" value="Genomic_DNA"/>
</dbReference>
<dbReference type="EMBL" id="QSFP01000009">
    <property type="protein sequence ID" value="RHA67198.1"/>
    <property type="molecule type" value="Genomic_DNA"/>
</dbReference>
<evidence type="ECO:0000313" key="4">
    <source>
        <dbReference type="EMBL" id="RHC19714.1"/>
    </source>
</evidence>
<dbReference type="Pfam" id="PF18988">
    <property type="entry name" value="DUF5721"/>
    <property type="match status" value="1"/>
</dbReference>
<dbReference type="Proteomes" id="UP000478483">
    <property type="component" value="Unassembled WGS sequence"/>
</dbReference>
<evidence type="ECO:0000313" key="7">
    <source>
        <dbReference type="Proteomes" id="UP000283513"/>
    </source>
</evidence>
<evidence type="ECO:0000313" key="2">
    <source>
        <dbReference type="EMBL" id="MVQ46046.1"/>
    </source>
</evidence>
<reference evidence="2 12" key="3">
    <citation type="submission" date="2019-10" db="EMBL/GenBank/DDBJ databases">
        <title>Roseburia spp. ameliorate alcoholic fatty liver via restoration of gut barrier function.</title>
        <authorList>
            <person name="Seo B."/>
            <person name="Ko G."/>
        </authorList>
    </citation>
    <scope>NUCLEOTIDE SEQUENCE [LARGE SCALE GENOMIC DNA]</scope>
    <source>
        <strain evidence="2 12">SNUG30017</strain>
    </source>
</reference>
<dbReference type="EMBL" id="QRID01000022">
    <property type="protein sequence ID" value="RHG25732.1"/>
    <property type="molecule type" value="Genomic_DNA"/>
</dbReference>
<evidence type="ECO:0000313" key="3">
    <source>
        <dbReference type="EMBL" id="RHA67198.1"/>
    </source>
</evidence>
<evidence type="ECO:0000313" key="10">
    <source>
        <dbReference type="Proteomes" id="UP000284465"/>
    </source>
</evidence>
<dbReference type="Proteomes" id="UP000283586">
    <property type="component" value="Unassembled WGS sequence"/>
</dbReference>
<reference evidence="7 8" key="1">
    <citation type="submission" date="2018-08" db="EMBL/GenBank/DDBJ databases">
        <title>A genome reference for cultivated species of the human gut microbiota.</title>
        <authorList>
            <person name="Zou Y."/>
            <person name="Xue W."/>
            <person name="Luo G."/>
        </authorList>
    </citation>
    <scope>NUCLEOTIDE SEQUENCE [LARGE SCALE GENOMIC DNA]</scope>
    <source>
        <strain evidence="6 8">AF31-21AC</strain>
        <strain evidence="5 9">AM22-21LB</strain>
        <strain evidence="4 7">AM37-1AC</strain>
        <strain evidence="3 10">AM43-11</strain>
    </source>
</reference>
<dbReference type="InterPro" id="IPR043779">
    <property type="entry name" value="DUF5721"/>
</dbReference>
<organism evidence="4 7">
    <name type="scientific">Roseburia intestinalis</name>
    <dbReference type="NCBI Taxonomy" id="166486"/>
    <lineage>
        <taxon>Bacteria</taxon>
        <taxon>Bacillati</taxon>
        <taxon>Bacillota</taxon>
        <taxon>Clostridia</taxon>
        <taxon>Lachnospirales</taxon>
        <taxon>Lachnospiraceae</taxon>
        <taxon>Roseburia</taxon>
    </lineage>
</organism>
<evidence type="ECO:0000313" key="12">
    <source>
        <dbReference type="Proteomes" id="UP000479531"/>
    </source>
</evidence>